<dbReference type="EMBL" id="AP013042">
    <property type="protein sequence ID" value="BAS68284.1"/>
    <property type="molecule type" value="Genomic_DNA"/>
</dbReference>
<comment type="function">
    <text evidence="5">Plays a role in cell envelope biogenesis, maintenance of cell envelope integrity and membrane homeostasis.</text>
</comment>
<dbReference type="KEGG" id="ebh:BSEPE_1300"/>
<keyword evidence="3 5" id="KW-1133">Transmembrane helix</keyword>
<reference evidence="6 7" key="1">
    <citation type="journal article" date="2000" name="Mar. Ecol. Prog. Ser.">
        <title>Phylogenetic characterization of endosymbionts in three hydrothermal vent mussels: influence on host distributions.</title>
        <authorList>
            <person name="Fujiwara Y."/>
            <person name="Takai K."/>
            <person name="Uematsu K."/>
            <person name="Tsuchida S."/>
            <person name="Hunt J.C."/>
            <person name="Hashimoto J."/>
        </authorList>
    </citation>
    <scope>NUCLEOTIDE SEQUENCE [LARGE SCALE GENOMIC DNA]</scope>
    <source>
        <strain evidence="6 7">Myojin Knoll</strain>
    </source>
</reference>
<keyword evidence="5" id="KW-0997">Cell inner membrane</keyword>
<dbReference type="PANTHER" id="PTHR36917">
    <property type="entry name" value="INTRACELLULAR SEPTATION PROTEIN A-RELATED"/>
    <property type="match status" value="1"/>
</dbReference>
<comment type="similarity">
    <text evidence="5">Belongs to the YciB family.</text>
</comment>
<dbReference type="Proteomes" id="UP000067399">
    <property type="component" value="Chromosome"/>
</dbReference>
<comment type="subcellular location">
    <subcellularLocation>
        <location evidence="5">Cell inner membrane</location>
        <topology evidence="5">Multi-pass membrane protein</topology>
    </subcellularLocation>
</comment>
<sequence>MKLLLDFFPIALFFAVYKIKALHFYQNEGLHSAIIAMILATVVQISVTYIKQKKFEKAQVIGLVFLVVFGGITIYIDNPVFIMWKVSVLYVVFALALVASLWIGEKSLLQRMLGKELDLPGKVWMQITWLWGLGFVGIAIVNAYYYVLPSIQANDNFFGTGERFGLSGFDCATSANQALCLLAQQAEESWVNFKLFGTMGLTLVLILLTVITISKHIKKKS</sequence>
<dbReference type="STRING" id="1303921.BSEPE_1300"/>
<keyword evidence="4 5" id="KW-0472">Membrane</keyword>
<feature type="transmembrane region" description="Helical" evidence="5">
    <location>
        <begin position="123"/>
        <end position="147"/>
    </location>
</feature>
<dbReference type="RefSeq" id="WP_066045339.1">
    <property type="nucleotide sequence ID" value="NZ_AP013042.1"/>
</dbReference>
<keyword evidence="2 5" id="KW-0812">Transmembrane</keyword>
<organism evidence="6 7">
    <name type="scientific">endosymbiont of Bathymodiolus septemdierum str. Myojin knoll</name>
    <dbReference type="NCBI Taxonomy" id="1303921"/>
    <lineage>
        <taxon>Bacteria</taxon>
        <taxon>Pseudomonadati</taxon>
        <taxon>Pseudomonadota</taxon>
        <taxon>Gammaproteobacteria</taxon>
        <taxon>sulfur-oxidizing symbionts</taxon>
    </lineage>
</organism>
<dbReference type="InterPro" id="IPR006008">
    <property type="entry name" value="YciB"/>
</dbReference>
<feature type="transmembrane region" description="Helical" evidence="5">
    <location>
        <begin position="57"/>
        <end position="76"/>
    </location>
</feature>
<feature type="transmembrane region" description="Helical" evidence="5">
    <location>
        <begin position="82"/>
        <end position="103"/>
    </location>
</feature>
<evidence type="ECO:0000256" key="5">
    <source>
        <dbReference type="HAMAP-Rule" id="MF_00189"/>
    </source>
</evidence>
<dbReference type="PANTHER" id="PTHR36917:SF1">
    <property type="entry name" value="INNER MEMBRANE-SPANNING PROTEIN YCIB"/>
    <property type="match status" value="1"/>
</dbReference>
<feature type="transmembrane region" description="Helical" evidence="5">
    <location>
        <begin position="31"/>
        <end position="50"/>
    </location>
</feature>
<gene>
    <name evidence="6" type="primary">ispZ</name>
    <name evidence="5" type="synonym">yciB</name>
    <name evidence="6" type="ORF">BSEPE_1300</name>
</gene>
<reference evidence="6 7" key="2">
    <citation type="journal article" date="2016" name="ISME J.">
        <title>Heterogeneous composition of key metabolic gene clusters in a vent mussel symbiont population.</title>
        <authorList>
            <person name="Ikuta T."/>
            <person name="Takaki Y."/>
            <person name="Nagai Y."/>
            <person name="Shimamura S."/>
            <person name="Tsuda M."/>
            <person name="Kawagucci S."/>
            <person name="Aoki Y."/>
            <person name="Inoue K."/>
            <person name="Teruya M."/>
            <person name="Satou K."/>
            <person name="Teruya K."/>
            <person name="Shimoji M."/>
            <person name="Tamotsu H."/>
            <person name="Hirano T."/>
            <person name="Maruyama T."/>
            <person name="Yoshida T."/>
        </authorList>
    </citation>
    <scope>NUCLEOTIDE SEQUENCE [LARGE SCALE GENOMIC DNA]</scope>
    <source>
        <strain evidence="6 7">Myojin Knoll</strain>
    </source>
</reference>
<evidence type="ECO:0000256" key="2">
    <source>
        <dbReference type="ARBA" id="ARBA00022692"/>
    </source>
</evidence>
<evidence type="ECO:0000313" key="7">
    <source>
        <dbReference type="Proteomes" id="UP000067399"/>
    </source>
</evidence>
<dbReference type="GO" id="GO:0005886">
    <property type="term" value="C:plasma membrane"/>
    <property type="evidence" value="ECO:0007669"/>
    <property type="project" value="UniProtKB-SubCell"/>
</dbReference>
<dbReference type="OrthoDB" id="9788219at2"/>
<evidence type="ECO:0000256" key="3">
    <source>
        <dbReference type="ARBA" id="ARBA00022989"/>
    </source>
</evidence>
<proteinExistence type="inferred from homology"/>
<evidence type="ECO:0000256" key="1">
    <source>
        <dbReference type="ARBA" id="ARBA00022475"/>
    </source>
</evidence>
<keyword evidence="7" id="KW-1185">Reference proteome</keyword>
<accession>A0A0P0USK9</accession>
<evidence type="ECO:0000313" key="6">
    <source>
        <dbReference type="EMBL" id="BAS68284.1"/>
    </source>
</evidence>
<dbReference type="AlphaFoldDB" id="A0A0P0USK9"/>
<protein>
    <recommendedName>
        <fullName evidence="5">Inner membrane-spanning protein YciB</fullName>
    </recommendedName>
</protein>
<keyword evidence="1 5" id="KW-1003">Cell membrane</keyword>
<feature type="transmembrane region" description="Helical" evidence="5">
    <location>
        <begin position="195"/>
        <end position="213"/>
    </location>
</feature>
<dbReference type="Pfam" id="PF04279">
    <property type="entry name" value="IspA"/>
    <property type="match status" value="2"/>
</dbReference>
<name>A0A0P0USK9_9GAMM</name>
<evidence type="ECO:0000256" key="4">
    <source>
        <dbReference type="ARBA" id="ARBA00023136"/>
    </source>
</evidence>
<dbReference type="HAMAP" id="MF_00189">
    <property type="entry name" value="YciB"/>
    <property type="match status" value="1"/>
</dbReference>